<dbReference type="InterPro" id="IPR044136">
    <property type="entry name" value="Lys-tRNA-ligase_II_N"/>
</dbReference>
<evidence type="ECO:0000259" key="11">
    <source>
        <dbReference type="PROSITE" id="PS50862"/>
    </source>
</evidence>
<keyword evidence="6" id="KW-0030">Aminoacyl-tRNA synthetase</keyword>
<keyword evidence="5" id="KW-0067">ATP-binding</keyword>
<feature type="compositionally biased region" description="Basic and acidic residues" evidence="10">
    <location>
        <begin position="344"/>
        <end position="362"/>
    </location>
</feature>
<dbReference type="PRINTS" id="PR00982">
    <property type="entry name" value="TRNASYNTHLYS"/>
</dbReference>
<dbReference type="GO" id="GO:0005829">
    <property type="term" value="C:cytosol"/>
    <property type="evidence" value="ECO:0007669"/>
    <property type="project" value="TreeGrafter"/>
</dbReference>
<protein>
    <recommendedName>
        <fullName evidence="1 9">Lysine--tRNA ligase</fullName>
        <ecNumber evidence="1 9">6.1.1.6</ecNumber>
    </recommendedName>
    <alternativeName>
        <fullName evidence="7 9">Lysyl-tRNA synthetase</fullName>
    </alternativeName>
</protein>
<feature type="domain" description="Aminoacyl-transfer RNA synthetases class-II family profile" evidence="11">
    <location>
        <begin position="211"/>
        <end position="563"/>
    </location>
</feature>
<dbReference type="GO" id="GO:0006430">
    <property type="term" value="P:lysyl-tRNA aminoacylation"/>
    <property type="evidence" value="ECO:0007669"/>
    <property type="project" value="InterPro"/>
</dbReference>
<feature type="region of interest" description="Disordered" evidence="10">
    <location>
        <begin position="1"/>
        <end position="45"/>
    </location>
</feature>
<dbReference type="PhylomeDB" id="A0A0G4HY39"/>
<evidence type="ECO:0000256" key="8">
    <source>
        <dbReference type="ARBA" id="ARBA00048573"/>
    </source>
</evidence>
<dbReference type="Gene3D" id="2.40.50.140">
    <property type="entry name" value="Nucleic acid-binding proteins"/>
    <property type="match status" value="1"/>
</dbReference>
<organism evidence="12">
    <name type="scientific">Chromera velia CCMP2878</name>
    <dbReference type="NCBI Taxonomy" id="1169474"/>
    <lineage>
        <taxon>Eukaryota</taxon>
        <taxon>Sar</taxon>
        <taxon>Alveolata</taxon>
        <taxon>Colpodellida</taxon>
        <taxon>Chromeraceae</taxon>
        <taxon>Chromera</taxon>
    </lineage>
</organism>
<accession>A0A0G4HY39</accession>
<reference evidence="12" key="1">
    <citation type="submission" date="2014-11" db="EMBL/GenBank/DDBJ databases">
        <authorList>
            <person name="Otto D Thomas"/>
            <person name="Naeem Raeece"/>
        </authorList>
    </citation>
    <scope>NUCLEOTIDE SEQUENCE</scope>
</reference>
<keyword evidence="2" id="KW-0436">Ligase</keyword>
<keyword evidence="4" id="KW-0547">Nucleotide-binding</keyword>
<dbReference type="GO" id="GO:0004824">
    <property type="term" value="F:lysine-tRNA ligase activity"/>
    <property type="evidence" value="ECO:0007669"/>
    <property type="project" value="UniProtKB-EC"/>
</dbReference>
<dbReference type="InterPro" id="IPR045864">
    <property type="entry name" value="aa-tRNA-synth_II/BPL/LPL"/>
</dbReference>
<evidence type="ECO:0000256" key="10">
    <source>
        <dbReference type="SAM" id="MobiDB-lite"/>
    </source>
</evidence>
<dbReference type="AlphaFoldDB" id="A0A0G4HY39"/>
<dbReference type="Pfam" id="PF01336">
    <property type="entry name" value="tRNA_anti-codon"/>
    <property type="match status" value="1"/>
</dbReference>
<feature type="region of interest" description="Disordered" evidence="10">
    <location>
        <begin position="341"/>
        <end position="362"/>
    </location>
</feature>
<dbReference type="Gene3D" id="3.30.930.10">
    <property type="entry name" value="Bira Bifunctional Protein, Domain 2"/>
    <property type="match status" value="1"/>
</dbReference>
<dbReference type="HAMAP" id="MF_00252">
    <property type="entry name" value="Lys_tRNA_synth_class2"/>
    <property type="match status" value="1"/>
</dbReference>
<evidence type="ECO:0000256" key="1">
    <source>
        <dbReference type="ARBA" id="ARBA00013166"/>
    </source>
</evidence>
<dbReference type="GO" id="GO:0005524">
    <property type="term" value="F:ATP binding"/>
    <property type="evidence" value="ECO:0007669"/>
    <property type="project" value="UniProtKB-KW"/>
</dbReference>
<dbReference type="EC" id="6.1.1.6" evidence="1 9"/>
<dbReference type="SUPFAM" id="SSF55681">
    <property type="entry name" value="Class II aaRS and biotin synthetases"/>
    <property type="match status" value="1"/>
</dbReference>
<dbReference type="InterPro" id="IPR006195">
    <property type="entry name" value="aa-tRNA-synth_II"/>
</dbReference>
<dbReference type="Pfam" id="PF00152">
    <property type="entry name" value="tRNA-synt_2"/>
    <property type="match status" value="1"/>
</dbReference>
<dbReference type="InterPro" id="IPR018149">
    <property type="entry name" value="Lys-tRNA-synth_II_C"/>
</dbReference>
<dbReference type="GO" id="GO:0000049">
    <property type="term" value="F:tRNA binding"/>
    <property type="evidence" value="ECO:0007669"/>
    <property type="project" value="TreeGrafter"/>
</dbReference>
<dbReference type="InterPro" id="IPR004364">
    <property type="entry name" value="Aa-tRNA-synt_II"/>
</dbReference>
<evidence type="ECO:0000256" key="5">
    <source>
        <dbReference type="ARBA" id="ARBA00022840"/>
    </source>
</evidence>
<comment type="catalytic activity">
    <reaction evidence="8 9">
        <text>tRNA(Lys) + L-lysine + ATP = L-lysyl-tRNA(Lys) + AMP + diphosphate</text>
        <dbReference type="Rhea" id="RHEA:20792"/>
        <dbReference type="Rhea" id="RHEA-COMP:9696"/>
        <dbReference type="Rhea" id="RHEA-COMP:9697"/>
        <dbReference type="ChEBI" id="CHEBI:30616"/>
        <dbReference type="ChEBI" id="CHEBI:32551"/>
        <dbReference type="ChEBI" id="CHEBI:33019"/>
        <dbReference type="ChEBI" id="CHEBI:78442"/>
        <dbReference type="ChEBI" id="CHEBI:78529"/>
        <dbReference type="ChEBI" id="CHEBI:456215"/>
        <dbReference type="EC" id="6.1.1.6"/>
    </reaction>
</comment>
<dbReference type="CDD" id="cd04322">
    <property type="entry name" value="LysRS_N"/>
    <property type="match status" value="1"/>
</dbReference>
<evidence type="ECO:0000313" key="12">
    <source>
        <dbReference type="EMBL" id="CEM49430.1"/>
    </source>
</evidence>
<proteinExistence type="inferred from homology"/>
<evidence type="ECO:0000256" key="3">
    <source>
        <dbReference type="ARBA" id="ARBA00022723"/>
    </source>
</evidence>
<evidence type="ECO:0000256" key="7">
    <source>
        <dbReference type="ARBA" id="ARBA00030563"/>
    </source>
</evidence>
<dbReference type="CDD" id="cd00775">
    <property type="entry name" value="LysRS_core"/>
    <property type="match status" value="1"/>
</dbReference>
<evidence type="ECO:0000256" key="9">
    <source>
        <dbReference type="RuleBase" id="RU003748"/>
    </source>
</evidence>
<dbReference type="InterPro" id="IPR012340">
    <property type="entry name" value="NA-bd_OB-fold"/>
</dbReference>
<dbReference type="SUPFAM" id="SSF50249">
    <property type="entry name" value="Nucleic acid-binding proteins"/>
    <property type="match status" value="1"/>
</dbReference>
<sequence length="580" mass="65011">MTRSKGCGRPTKGSSFVLFKKRGKSQKSEGGEEETETEKFSKEAEMISKRQDKVRELRENGTEVYPSGFPFDGVRDEISNVVTRFQNLESGEVTEETVTVAGRALSMRNSGMFMDLHSPTDKIQIFSHKDNLEQKFLDLLPSLDVGDVVGVRGVVRKTPRGELTVNSREIFLLSKCVRPLPDKWKGLRDVEQRYRQRYLDLIVNTEGRRVLRARTSLLRSVRTTLESEGFMEVETPMLHPIAGGASAKPFTTFHNALNAELFLRIAPELYLKRLVVGGLAEKVFEMNRCFRNEGISVKHNPEFTSVEIYEAYSDVQRMMDLTERIVGDSVVAVSKTLQEIASSESDRGGSEEGGTDRGDVHSKKVVYNGEEIDFSSPWRRVSMTSSIEEITGVDFLRFPATEEGADAARNAALDLGIAPDVIPENSRWGNVVAAVFEERVEASLVQPTHVTDFPLDVSPLARKQSGDPRLTERFEAYVNGWEIANGFTELADPVDQKFRFERQLEALEAGDEEAQRMDEDFVTALEYGLPPTGGLGIGIDRLAMLLTDSKSIRDVIAFPALRPKVKQKEGKDDRPDEERI</sequence>
<dbReference type="PANTHER" id="PTHR42918:SF15">
    <property type="entry name" value="LYSINE--TRNA LIGASE, CHLOROPLASTIC_MITOCHONDRIAL"/>
    <property type="match status" value="1"/>
</dbReference>
<dbReference type="EMBL" id="CDMZ01004331">
    <property type="protein sequence ID" value="CEM49430.1"/>
    <property type="molecule type" value="Genomic_DNA"/>
</dbReference>
<dbReference type="InterPro" id="IPR002313">
    <property type="entry name" value="Lys-tRNA-ligase_II"/>
</dbReference>
<gene>
    <name evidence="12" type="ORF">Cvel_9397</name>
</gene>
<name>A0A0G4HY39_9ALVE</name>
<dbReference type="NCBIfam" id="TIGR00499">
    <property type="entry name" value="lysS_bact"/>
    <property type="match status" value="1"/>
</dbReference>
<dbReference type="VEuPathDB" id="CryptoDB:Cvel_9397"/>
<dbReference type="PANTHER" id="PTHR42918">
    <property type="entry name" value="LYSYL-TRNA SYNTHETASE"/>
    <property type="match status" value="1"/>
</dbReference>
<dbReference type="PROSITE" id="PS50862">
    <property type="entry name" value="AA_TRNA_LIGASE_II"/>
    <property type="match status" value="1"/>
</dbReference>
<evidence type="ECO:0000256" key="4">
    <source>
        <dbReference type="ARBA" id="ARBA00022741"/>
    </source>
</evidence>
<dbReference type="GO" id="GO:0046872">
    <property type="term" value="F:metal ion binding"/>
    <property type="evidence" value="ECO:0007669"/>
    <property type="project" value="UniProtKB-KW"/>
</dbReference>
<keyword evidence="3" id="KW-0479">Metal-binding</keyword>
<dbReference type="InterPro" id="IPR004365">
    <property type="entry name" value="NA-bd_OB_tRNA"/>
</dbReference>
<evidence type="ECO:0000256" key="2">
    <source>
        <dbReference type="ARBA" id="ARBA00022598"/>
    </source>
</evidence>
<evidence type="ECO:0000256" key="6">
    <source>
        <dbReference type="ARBA" id="ARBA00023146"/>
    </source>
</evidence>